<dbReference type="AlphaFoldDB" id="A0AA38H0G6"/>
<dbReference type="Gene3D" id="3.60.40.10">
    <property type="entry name" value="PPM-type phosphatase domain"/>
    <property type="match status" value="1"/>
</dbReference>
<dbReference type="InterPro" id="IPR015655">
    <property type="entry name" value="PP2C"/>
</dbReference>
<evidence type="ECO:0000256" key="2">
    <source>
        <dbReference type="ARBA" id="ARBA00006702"/>
    </source>
</evidence>
<protein>
    <recommendedName>
        <fullName evidence="3">protein-serine/threonine phosphatase</fullName>
        <ecNumber evidence="3">3.1.3.16</ecNumber>
    </recommendedName>
</protein>
<keyword evidence="7" id="KW-0904">Protein phosphatase</keyword>
<dbReference type="EC" id="3.1.3.16" evidence="3"/>
<name>A0AA38H0G6_TAXCH</name>
<evidence type="ECO:0000256" key="4">
    <source>
        <dbReference type="ARBA" id="ARBA00022723"/>
    </source>
</evidence>
<evidence type="ECO:0000313" key="11">
    <source>
        <dbReference type="Proteomes" id="UP000824469"/>
    </source>
</evidence>
<evidence type="ECO:0000259" key="9">
    <source>
        <dbReference type="PROSITE" id="PS51746"/>
    </source>
</evidence>
<feature type="non-terminal residue" evidence="10">
    <location>
        <position position="130"/>
    </location>
</feature>
<dbReference type="PROSITE" id="PS51746">
    <property type="entry name" value="PPM_2"/>
    <property type="match status" value="1"/>
</dbReference>
<keyword evidence="11" id="KW-1185">Reference proteome</keyword>
<dbReference type="InterPro" id="IPR001932">
    <property type="entry name" value="PPM-type_phosphatase-like_dom"/>
</dbReference>
<keyword evidence="6" id="KW-0460">Magnesium</keyword>
<evidence type="ECO:0000256" key="6">
    <source>
        <dbReference type="ARBA" id="ARBA00022842"/>
    </source>
</evidence>
<dbReference type="Proteomes" id="UP000824469">
    <property type="component" value="Unassembled WGS sequence"/>
</dbReference>
<proteinExistence type="inferred from homology"/>
<dbReference type="SUPFAM" id="SSF81606">
    <property type="entry name" value="PP2C-like"/>
    <property type="match status" value="1"/>
</dbReference>
<dbReference type="GO" id="GO:0004722">
    <property type="term" value="F:protein serine/threonine phosphatase activity"/>
    <property type="evidence" value="ECO:0007669"/>
    <property type="project" value="UniProtKB-EC"/>
</dbReference>
<keyword evidence="4" id="KW-0479">Metal-binding</keyword>
<dbReference type="Pfam" id="PF00481">
    <property type="entry name" value="PP2C"/>
    <property type="match status" value="1"/>
</dbReference>
<comment type="caution">
    <text evidence="10">The sequence shown here is derived from an EMBL/GenBank/DDBJ whole genome shotgun (WGS) entry which is preliminary data.</text>
</comment>
<organism evidence="10 11">
    <name type="scientific">Taxus chinensis</name>
    <name type="common">Chinese yew</name>
    <name type="synonym">Taxus wallichiana var. chinensis</name>
    <dbReference type="NCBI Taxonomy" id="29808"/>
    <lineage>
        <taxon>Eukaryota</taxon>
        <taxon>Viridiplantae</taxon>
        <taxon>Streptophyta</taxon>
        <taxon>Embryophyta</taxon>
        <taxon>Tracheophyta</taxon>
        <taxon>Spermatophyta</taxon>
        <taxon>Pinopsida</taxon>
        <taxon>Pinidae</taxon>
        <taxon>Conifers II</taxon>
        <taxon>Cupressales</taxon>
        <taxon>Taxaceae</taxon>
        <taxon>Taxus</taxon>
    </lineage>
</organism>
<evidence type="ECO:0000313" key="10">
    <source>
        <dbReference type="EMBL" id="KAH9329910.1"/>
    </source>
</evidence>
<evidence type="ECO:0000256" key="8">
    <source>
        <dbReference type="ARBA" id="ARBA00023211"/>
    </source>
</evidence>
<dbReference type="PANTHER" id="PTHR13832">
    <property type="entry name" value="PROTEIN PHOSPHATASE 2C"/>
    <property type="match status" value="1"/>
</dbReference>
<keyword evidence="8" id="KW-0464">Manganese</keyword>
<dbReference type="OMA" id="VNNCRRN"/>
<reference evidence="10 11" key="1">
    <citation type="journal article" date="2021" name="Nat. Plants">
        <title>The Taxus genome provides insights into paclitaxel biosynthesis.</title>
        <authorList>
            <person name="Xiong X."/>
            <person name="Gou J."/>
            <person name="Liao Q."/>
            <person name="Li Y."/>
            <person name="Zhou Q."/>
            <person name="Bi G."/>
            <person name="Li C."/>
            <person name="Du R."/>
            <person name="Wang X."/>
            <person name="Sun T."/>
            <person name="Guo L."/>
            <person name="Liang H."/>
            <person name="Lu P."/>
            <person name="Wu Y."/>
            <person name="Zhang Z."/>
            <person name="Ro D.K."/>
            <person name="Shang Y."/>
            <person name="Huang S."/>
            <person name="Yan J."/>
        </authorList>
    </citation>
    <scope>NUCLEOTIDE SEQUENCE [LARGE SCALE GENOMIC DNA]</scope>
    <source>
        <strain evidence="10">Ta-2019</strain>
    </source>
</reference>
<feature type="domain" description="PPM-type phosphatase" evidence="9">
    <location>
        <begin position="1"/>
        <end position="117"/>
    </location>
</feature>
<evidence type="ECO:0000256" key="1">
    <source>
        <dbReference type="ARBA" id="ARBA00001936"/>
    </source>
</evidence>
<comment type="similarity">
    <text evidence="2">Belongs to the PP2C family.</text>
</comment>
<keyword evidence="5" id="KW-0378">Hydrolase</keyword>
<dbReference type="EMBL" id="JAHRHJ020000001">
    <property type="protein sequence ID" value="KAH9329910.1"/>
    <property type="molecule type" value="Genomic_DNA"/>
</dbReference>
<accession>A0AA38H0G6</accession>
<gene>
    <name evidence="10" type="ORF">KI387_002018</name>
</gene>
<sequence>KKMNNVLMGILRVRNLSSPPYIRTQPSVNIHRVSEHDRFVVIGSDGLFDFFSNDEVVKLVESFILAHPSADPAKYILEKLLIRAAENAGMSIEQLMNIPAGRRRKYHDDVTVIIILLGKKQRTSTASTSF</sequence>
<comment type="cofactor">
    <cofactor evidence="1">
        <name>Mn(2+)</name>
        <dbReference type="ChEBI" id="CHEBI:29035"/>
    </cofactor>
</comment>
<evidence type="ECO:0000256" key="3">
    <source>
        <dbReference type="ARBA" id="ARBA00013081"/>
    </source>
</evidence>
<evidence type="ECO:0000256" key="5">
    <source>
        <dbReference type="ARBA" id="ARBA00022801"/>
    </source>
</evidence>
<evidence type="ECO:0000256" key="7">
    <source>
        <dbReference type="ARBA" id="ARBA00022912"/>
    </source>
</evidence>
<dbReference type="PANTHER" id="PTHR13832:SF803">
    <property type="entry name" value="PROTEIN PHOSPHATASE 1G"/>
    <property type="match status" value="1"/>
</dbReference>
<dbReference type="InterPro" id="IPR036457">
    <property type="entry name" value="PPM-type-like_dom_sf"/>
</dbReference>
<dbReference type="GO" id="GO:0046872">
    <property type="term" value="F:metal ion binding"/>
    <property type="evidence" value="ECO:0007669"/>
    <property type="project" value="UniProtKB-KW"/>
</dbReference>